<accession>A0A9X3IS15</accession>
<dbReference type="PROSITE" id="PS50887">
    <property type="entry name" value="GGDEF"/>
    <property type="match status" value="1"/>
</dbReference>
<evidence type="ECO:0000256" key="2">
    <source>
        <dbReference type="ARBA" id="ARBA00012528"/>
    </source>
</evidence>
<keyword evidence="5" id="KW-1185">Reference proteome</keyword>
<evidence type="ECO:0000313" key="5">
    <source>
        <dbReference type="Proteomes" id="UP001150830"/>
    </source>
</evidence>
<dbReference type="Gene3D" id="3.30.70.270">
    <property type="match status" value="1"/>
</dbReference>
<dbReference type="PANTHER" id="PTHR45138:SF24">
    <property type="entry name" value="DIGUANYLATE CYCLASE DGCC-RELATED"/>
    <property type="match status" value="1"/>
</dbReference>
<dbReference type="SUPFAM" id="SSF55785">
    <property type="entry name" value="PYP-like sensor domain (PAS domain)"/>
    <property type="match status" value="1"/>
</dbReference>
<dbReference type="InterPro" id="IPR029787">
    <property type="entry name" value="Nucleotide_cyclase"/>
</dbReference>
<protein>
    <recommendedName>
        <fullName evidence="2">diguanylate cyclase</fullName>
        <ecNumber evidence="2">2.7.7.65</ecNumber>
    </recommendedName>
</protein>
<dbReference type="CDD" id="cd01949">
    <property type="entry name" value="GGDEF"/>
    <property type="match status" value="1"/>
</dbReference>
<dbReference type="PANTHER" id="PTHR45138">
    <property type="entry name" value="REGULATORY COMPONENTS OF SENSORY TRANSDUCTION SYSTEM"/>
    <property type="match status" value="1"/>
</dbReference>
<comment type="cofactor">
    <cofactor evidence="1">
        <name>Mg(2+)</name>
        <dbReference type="ChEBI" id="CHEBI:18420"/>
    </cofactor>
</comment>
<sequence length="252" mass="28337">MAYEVIQGIQNVLRGTIPEFQIDYPCHNPHQQRWFTMRATAFEMANQSFFLVVHRDVTQRKLAEQEVLKLATIDPLTQVGNRRAFDEFLQREWRRCQRTGDPLCLMLVDIDHFKPVNDNFGHIAGDQSLLKVARLLGSYTGRSGDLCARIGGDEFAVIWGSMTLAQAEIMVQNLLQKVSGIRVSGVVPPDALQISISVGLAEVRPSELNSVEELQAFVDDQLYMAKKQGRGQAVCARFTPKEAQTLRAKSMS</sequence>
<dbReference type="Gene3D" id="3.30.450.20">
    <property type="entry name" value="PAS domain"/>
    <property type="match status" value="1"/>
</dbReference>
<proteinExistence type="predicted"/>
<dbReference type="RefSeq" id="WP_283173022.1">
    <property type="nucleotide sequence ID" value="NZ_JAPNOA010000019.1"/>
</dbReference>
<evidence type="ECO:0000256" key="1">
    <source>
        <dbReference type="ARBA" id="ARBA00001946"/>
    </source>
</evidence>
<dbReference type="InterPro" id="IPR050469">
    <property type="entry name" value="Diguanylate_Cyclase"/>
</dbReference>
<dbReference type="SMART" id="SM00267">
    <property type="entry name" value="GGDEF"/>
    <property type="match status" value="1"/>
</dbReference>
<feature type="domain" description="GGDEF" evidence="3">
    <location>
        <begin position="101"/>
        <end position="238"/>
    </location>
</feature>
<dbReference type="GO" id="GO:0005886">
    <property type="term" value="C:plasma membrane"/>
    <property type="evidence" value="ECO:0007669"/>
    <property type="project" value="TreeGrafter"/>
</dbReference>
<dbReference type="InterPro" id="IPR043128">
    <property type="entry name" value="Rev_trsase/Diguanyl_cyclase"/>
</dbReference>
<name>A0A9X3IS15_9GAMM</name>
<dbReference type="GO" id="GO:0043709">
    <property type="term" value="P:cell adhesion involved in single-species biofilm formation"/>
    <property type="evidence" value="ECO:0007669"/>
    <property type="project" value="TreeGrafter"/>
</dbReference>
<reference evidence="4" key="1">
    <citation type="submission" date="2022-11" db="EMBL/GenBank/DDBJ databases">
        <title>Parathalassolutuus dongxingensis gen. nov., sp. nov., a novel member of family Oceanospirillaceae isolated from a coastal shrimp pond in Guangxi, China.</title>
        <authorList>
            <person name="Chen H."/>
        </authorList>
    </citation>
    <scope>NUCLEOTIDE SEQUENCE</scope>
    <source>
        <strain evidence="4">G-43</strain>
    </source>
</reference>
<dbReference type="Pfam" id="PF00990">
    <property type="entry name" value="GGDEF"/>
    <property type="match status" value="1"/>
</dbReference>
<dbReference type="Proteomes" id="UP001150830">
    <property type="component" value="Unassembled WGS sequence"/>
</dbReference>
<evidence type="ECO:0000259" key="3">
    <source>
        <dbReference type="PROSITE" id="PS50887"/>
    </source>
</evidence>
<evidence type="ECO:0000313" key="4">
    <source>
        <dbReference type="EMBL" id="MCY0964805.1"/>
    </source>
</evidence>
<comment type="caution">
    <text evidence="4">The sequence shown here is derived from an EMBL/GenBank/DDBJ whole genome shotgun (WGS) entry which is preliminary data.</text>
</comment>
<dbReference type="GO" id="GO:1902201">
    <property type="term" value="P:negative regulation of bacterial-type flagellum-dependent cell motility"/>
    <property type="evidence" value="ECO:0007669"/>
    <property type="project" value="TreeGrafter"/>
</dbReference>
<dbReference type="SUPFAM" id="SSF55073">
    <property type="entry name" value="Nucleotide cyclase"/>
    <property type="match status" value="1"/>
</dbReference>
<dbReference type="NCBIfam" id="TIGR00254">
    <property type="entry name" value="GGDEF"/>
    <property type="match status" value="1"/>
</dbReference>
<dbReference type="GO" id="GO:0052621">
    <property type="term" value="F:diguanylate cyclase activity"/>
    <property type="evidence" value="ECO:0007669"/>
    <property type="project" value="UniProtKB-EC"/>
</dbReference>
<organism evidence="4 5">
    <name type="scientific">Parathalassolituus penaei</name>
    <dbReference type="NCBI Taxonomy" id="2997323"/>
    <lineage>
        <taxon>Bacteria</taxon>
        <taxon>Pseudomonadati</taxon>
        <taxon>Pseudomonadota</taxon>
        <taxon>Gammaproteobacteria</taxon>
        <taxon>Oceanospirillales</taxon>
        <taxon>Oceanospirillaceae</taxon>
        <taxon>Parathalassolituus</taxon>
    </lineage>
</organism>
<dbReference type="FunFam" id="3.30.70.270:FF:000001">
    <property type="entry name" value="Diguanylate cyclase domain protein"/>
    <property type="match status" value="1"/>
</dbReference>
<dbReference type="InterPro" id="IPR000160">
    <property type="entry name" value="GGDEF_dom"/>
</dbReference>
<dbReference type="AlphaFoldDB" id="A0A9X3IS15"/>
<dbReference type="EC" id="2.7.7.65" evidence="2"/>
<dbReference type="InterPro" id="IPR035965">
    <property type="entry name" value="PAS-like_dom_sf"/>
</dbReference>
<gene>
    <name evidence="4" type="ORF">OUO13_06375</name>
</gene>
<dbReference type="EMBL" id="JAPNOA010000019">
    <property type="protein sequence ID" value="MCY0964805.1"/>
    <property type="molecule type" value="Genomic_DNA"/>
</dbReference>